<keyword evidence="2" id="KW-0732">Signal</keyword>
<protein>
    <submittedName>
        <fullName evidence="4">N-acetylmuramoyl-L-alanine amidase</fullName>
    </submittedName>
</protein>
<dbReference type="Pfam" id="PF01471">
    <property type="entry name" value="PG_binding_1"/>
    <property type="match status" value="2"/>
</dbReference>
<feature type="signal peptide" evidence="2">
    <location>
        <begin position="1"/>
        <end position="21"/>
    </location>
</feature>
<evidence type="ECO:0000313" key="5">
    <source>
        <dbReference type="Proteomes" id="UP000199017"/>
    </source>
</evidence>
<feature type="domain" description="Peptidoglycan binding-like" evidence="3">
    <location>
        <begin position="40"/>
        <end position="97"/>
    </location>
</feature>
<feature type="chain" id="PRO_5038750771" evidence="2">
    <location>
        <begin position="22"/>
        <end position="196"/>
    </location>
</feature>
<keyword evidence="5" id="KW-1185">Reference proteome</keyword>
<name>A0A1G8FV18_9BACI</name>
<dbReference type="InterPro" id="IPR036365">
    <property type="entry name" value="PGBD-like_sf"/>
</dbReference>
<dbReference type="SUPFAM" id="SSF47090">
    <property type="entry name" value="PGBD-like"/>
    <property type="match status" value="2"/>
</dbReference>
<feature type="domain" description="Peptidoglycan binding-like" evidence="3">
    <location>
        <begin position="115"/>
        <end position="170"/>
    </location>
</feature>
<evidence type="ECO:0000256" key="2">
    <source>
        <dbReference type="SAM" id="SignalP"/>
    </source>
</evidence>
<dbReference type="STRING" id="930129.SAMN05216352_10398"/>
<accession>A0A1G8FV18</accession>
<evidence type="ECO:0000313" key="4">
    <source>
        <dbReference type="EMBL" id="SDH85983.1"/>
    </source>
</evidence>
<dbReference type="EMBL" id="FNDU01000003">
    <property type="protein sequence ID" value="SDH85983.1"/>
    <property type="molecule type" value="Genomic_DNA"/>
</dbReference>
<dbReference type="Proteomes" id="UP000199017">
    <property type="component" value="Unassembled WGS sequence"/>
</dbReference>
<dbReference type="Gene3D" id="1.10.101.10">
    <property type="entry name" value="PGBD-like superfamily/PGBD"/>
    <property type="match status" value="2"/>
</dbReference>
<proteinExistence type="predicted"/>
<dbReference type="RefSeq" id="WP_170031674.1">
    <property type="nucleotide sequence ID" value="NZ_FNDU01000003.1"/>
</dbReference>
<evidence type="ECO:0000256" key="1">
    <source>
        <dbReference type="SAM" id="MobiDB-lite"/>
    </source>
</evidence>
<gene>
    <name evidence="4" type="ORF">SAMN05216352_10398</name>
</gene>
<reference evidence="4 5" key="1">
    <citation type="submission" date="2016-10" db="EMBL/GenBank/DDBJ databases">
        <authorList>
            <person name="de Groot N.N."/>
        </authorList>
    </citation>
    <scope>NUCLEOTIDE SEQUENCE [LARGE SCALE GENOMIC DNA]</scope>
    <source>
        <strain evidence="5">P4B,CCM 7963,CECT 7998,DSM 25260,IBRC-M 10614,KCTC 13821</strain>
    </source>
</reference>
<dbReference type="AlphaFoldDB" id="A0A1G8FV18"/>
<sequence>MFTFRRLNRYMSILLAWVVLASPTVGEAAFGDQNLYKGMQHDDVVVLQDQLKSIGLFQYHTSTGYFGPITYQAVIDFQQEQNIDVDGIVGPETFSALKNRQTTIESNQILHLGSRGQSVVNLQNRLKLMGFYPSKVDGIYGPITKQAVIDFQKDHELLVDGIAGPQTLKTIEDLREKEKEEANENAGQRLTGEALD</sequence>
<organism evidence="4 5">
    <name type="scientific">Alteribacillus bidgolensis</name>
    <dbReference type="NCBI Taxonomy" id="930129"/>
    <lineage>
        <taxon>Bacteria</taxon>
        <taxon>Bacillati</taxon>
        <taxon>Bacillota</taxon>
        <taxon>Bacilli</taxon>
        <taxon>Bacillales</taxon>
        <taxon>Bacillaceae</taxon>
        <taxon>Alteribacillus</taxon>
    </lineage>
</organism>
<dbReference type="InterPro" id="IPR002477">
    <property type="entry name" value="Peptidoglycan-bd-like"/>
</dbReference>
<dbReference type="InterPro" id="IPR036366">
    <property type="entry name" value="PGBDSf"/>
</dbReference>
<evidence type="ECO:0000259" key="3">
    <source>
        <dbReference type="Pfam" id="PF01471"/>
    </source>
</evidence>
<feature type="region of interest" description="Disordered" evidence="1">
    <location>
        <begin position="176"/>
        <end position="196"/>
    </location>
</feature>